<proteinExistence type="predicted"/>
<dbReference type="PROSITE" id="PS51186">
    <property type="entry name" value="GNAT"/>
    <property type="match status" value="1"/>
</dbReference>
<dbReference type="EMBL" id="AHKF01000023">
    <property type="protein sequence ID" value="EIA07550.1"/>
    <property type="molecule type" value="Genomic_DNA"/>
</dbReference>
<keyword evidence="1" id="KW-0808">Transferase</keyword>
<dbReference type="CDD" id="cd04301">
    <property type="entry name" value="NAT_SF"/>
    <property type="match status" value="1"/>
</dbReference>
<name>H7FVC7_FLAFP</name>
<feature type="domain" description="N-acetyltransferase" evidence="2">
    <location>
        <begin position="18"/>
        <end position="157"/>
    </location>
</feature>
<dbReference type="InterPro" id="IPR050769">
    <property type="entry name" value="NAT_camello-type"/>
</dbReference>
<dbReference type="RefSeq" id="WP_007139302.1">
    <property type="nucleotide sequence ID" value="NZ_AHKF01000023.1"/>
</dbReference>
<dbReference type="STRING" id="1086011.HJ01_03125"/>
<reference evidence="3 4" key="1">
    <citation type="journal article" date="2014" name="Acta Crystallogr. D">
        <title>Structure-based characterization and antifreeze properties of a hyperactive ice-binding protein from the Antarctic bacterium Flavobacterium frigoris PS1.</title>
        <authorList>
            <person name="Do H."/>
            <person name="Kim S.J."/>
            <person name="Kim H.J."/>
            <person name="Lee J.H."/>
        </authorList>
    </citation>
    <scope>NUCLEOTIDE SEQUENCE [LARGE SCALE GENOMIC DNA]</scope>
    <source>
        <strain evidence="3 4">PS1</strain>
    </source>
</reference>
<gene>
    <name evidence="3" type="ORF">HJ01_03125</name>
</gene>
<dbReference type="SUPFAM" id="SSF55729">
    <property type="entry name" value="Acyl-CoA N-acyltransferases (Nat)"/>
    <property type="match status" value="1"/>
</dbReference>
<evidence type="ECO:0000313" key="4">
    <source>
        <dbReference type="Proteomes" id="UP000005566"/>
    </source>
</evidence>
<dbReference type="eggNOG" id="COG0456">
    <property type="taxonomic scope" value="Bacteria"/>
</dbReference>
<sequence>MNIDNTVTIIPFSSDLTEPIKTLNIEWLKKYFKIEPKDEKVLSNPQEEIIDKGGMIFYAKYNGKIVGTVSLIKVTDTVFELSKMAVTDDVQGLGIGKKLLQHCVDIAQEQGIQKIILYSNKGLKPAIHLYERFGFVEVLLEDGVYERADIKMEKIIS</sequence>
<dbReference type="PANTHER" id="PTHR13947:SF37">
    <property type="entry name" value="LD18367P"/>
    <property type="match status" value="1"/>
</dbReference>
<dbReference type="Pfam" id="PF00583">
    <property type="entry name" value="Acetyltransf_1"/>
    <property type="match status" value="1"/>
</dbReference>
<evidence type="ECO:0000256" key="1">
    <source>
        <dbReference type="ARBA" id="ARBA00022679"/>
    </source>
</evidence>
<keyword evidence="4" id="KW-1185">Reference proteome</keyword>
<evidence type="ECO:0000313" key="3">
    <source>
        <dbReference type="EMBL" id="EIA07550.1"/>
    </source>
</evidence>
<dbReference type="Proteomes" id="UP000005566">
    <property type="component" value="Unassembled WGS sequence"/>
</dbReference>
<protein>
    <submittedName>
        <fullName evidence="3">Transcriptional regulator, MarR family protein</fullName>
    </submittedName>
</protein>
<dbReference type="AlphaFoldDB" id="H7FVC7"/>
<dbReference type="Gene3D" id="3.40.630.30">
    <property type="match status" value="1"/>
</dbReference>
<organism evidence="3 4">
    <name type="scientific">Flavobacterium frigoris (strain PS1)</name>
    <dbReference type="NCBI Taxonomy" id="1086011"/>
    <lineage>
        <taxon>Bacteria</taxon>
        <taxon>Pseudomonadati</taxon>
        <taxon>Bacteroidota</taxon>
        <taxon>Flavobacteriia</taxon>
        <taxon>Flavobacteriales</taxon>
        <taxon>Flavobacteriaceae</taxon>
        <taxon>Flavobacterium</taxon>
    </lineage>
</organism>
<dbReference type="PANTHER" id="PTHR13947">
    <property type="entry name" value="GNAT FAMILY N-ACETYLTRANSFERASE"/>
    <property type="match status" value="1"/>
</dbReference>
<dbReference type="PATRIC" id="fig|1086011.3.peg.3065"/>
<dbReference type="InterPro" id="IPR016181">
    <property type="entry name" value="Acyl_CoA_acyltransferase"/>
</dbReference>
<comment type="caution">
    <text evidence="3">The sequence shown here is derived from an EMBL/GenBank/DDBJ whole genome shotgun (WGS) entry which is preliminary data.</text>
</comment>
<accession>H7FVC7</accession>
<dbReference type="InterPro" id="IPR000182">
    <property type="entry name" value="GNAT_dom"/>
</dbReference>
<evidence type="ECO:0000259" key="2">
    <source>
        <dbReference type="PROSITE" id="PS51186"/>
    </source>
</evidence>
<dbReference type="OrthoDB" id="1431064at2"/>
<dbReference type="GO" id="GO:0008080">
    <property type="term" value="F:N-acetyltransferase activity"/>
    <property type="evidence" value="ECO:0007669"/>
    <property type="project" value="InterPro"/>
</dbReference>